<accession>A0ABS7DEG2</accession>
<dbReference type="EMBL" id="JAGFNY010000002">
    <property type="protein sequence ID" value="MBW7569507.1"/>
    <property type="molecule type" value="Genomic_DNA"/>
</dbReference>
<gene>
    <name evidence="1" type="ORF">J5V48_01185</name>
</gene>
<protein>
    <recommendedName>
        <fullName evidence="3">Transposase</fullName>
    </recommendedName>
</protein>
<evidence type="ECO:0008006" key="3">
    <source>
        <dbReference type="Google" id="ProtNLM"/>
    </source>
</evidence>
<proteinExistence type="predicted"/>
<dbReference type="Proteomes" id="UP000731465">
    <property type="component" value="Unassembled WGS sequence"/>
</dbReference>
<sequence length="91" mass="11148">MKVFEFEGKCYRSMSLFCKERGVSYQKKRILCRHYMRAHKDPTIAAKWLLGIEPFKSNEPKTFLYEQDLQKSEERNSKFKDKMYQQFMENF</sequence>
<evidence type="ECO:0000313" key="2">
    <source>
        <dbReference type="Proteomes" id="UP000731465"/>
    </source>
</evidence>
<organism evidence="1 2">
    <name type="scientific">Succinivibrio faecicola</name>
    <dbReference type="NCBI Taxonomy" id="2820300"/>
    <lineage>
        <taxon>Bacteria</taxon>
        <taxon>Pseudomonadati</taxon>
        <taxon>Pseudomonadota</taxon>
        <taxon>Gammaproteobacteria</taxon>
        <taxon>Aeromonadales</taxon>
        <taxon>Succinivibrionaceae</taxon>
        <taxon>Succinivibrio</taxon>
    </lineage>
</organism>
<comment type="caution">
    <text evidence="1">The sequence shown here is derived from an EMBL/GenBank/DDBJ whole genome shotgun (WGS) entry which is preliminary data.</text>
</comment>
<dbReference type="RefSeq" id="WP_219936116.1">
    <property type="nucleotide sequence ID" value="NZ_JAGFNY010000002.1"/>
</dbReference>
<name>A0ABS7DEG2_9GAMM</name>
<evidence type="ECO:0000313" key="1">
    <source>
        <dbReference type="EMBL" id="MBW7569507.1"/>
    </source>
</evidence>
<keyword evidence="2" id="KW-1185">Reference proteome</keyword>
<reference evidence="1 2" key="1">
    <citation type="submission" date="2021-03" db="EMBL/GenBank/DDBJ databases">
        <title>Succinivibrio sp. nov. isolated from feces of cow.</title>
        <authorList>
            <person name="Choi J.-Y."/>
        </authorList>
    </citation>
    <scope>NUCLEOTIDE SEQUENCE [LARGE SCALE GENOMIC DNA]</scope>
    <source>
        <strain evidence="1 2">AGMB01872</strain>
    </source>
</reference>